<dbReference type="Pfam" id="PF13360">
    <property type="entry name" value="PQQ_2"/>
    <property type="match status" value="1"/>
</dbReference>
<feature type="domain" description="Pyrrolo-quinoline quinone repeat" evidence="2">
    <location>
        <begin position="34"/>
        <end position="291"/>
    </location>
</feature>
<proteinExistence type="predicted"/>
<dbReference type="RefSeq" id="WP_145089165.1">
    <property type="nucleotide sequence ID" value="NZ_CP036274.1"/>
</dbReference>
<dbReference type="Gene3D" id="2.130.10.10">
    <property type="entry name" value="YVTN repeat-like/Quinoprotein amine dehydrogenase"/>
    <property type="match status" value="1"/>
</dbReference>
<dbReference type="EMBL" id="CP036274">
    <property type="protein sequence ID" value="QDU27853.1"/>
    <property type="molecule type" value="Genomic_DNA"/>
</dbReference>
<protein>
    <submittedName>
        <fullName evidence="3">Arylsulfotransferase (ASST)</fullName>
    </submittedName>
</protein>
<evidence type="ECO:0000313" key="3">
    <source>
        <dbReference type="EMBL" id="QDU27853.1"/>
    </source>
</evidence>
<dbReference type="AlphaFoldDB" id="A0A517YC75"/>
<keyword evidence="3" id="KW-0808">Transferase</keyword>
<dbReference type="SUPFAM" id="SSF63829">
    <property type="entry name" value="Calcium-dependent phosphotriesterase"/>
    <property type="match status" value="1"/>
</dbReference>
<dbReference type="InterPro" id="IPR053143">
    <property type="entry name" value="Arylsulfate_ST"/>
</dbReference>
<dbReference type="OrthoDB" id="264813at2"/>
<evidence type="ECO:0000256" key="1">
    <source>
        <dbReference type="SAM" id="SignalP"/>
    </source>
</evidence>
<reference evidence="3 4" key="1">
    <citation type="submission" date="2019-02" db="EMBL/GenBank/DDBJ databases">
        <title>Deep-cultivation of Planctomycetes and their phenomic and genomic characterization uncovers novel biology.</title>
        <authorList>
            <person name="Wiegand S."/>
            <person name="Jogler M."/>
            <person name="Boedeker C."/>
            <person name="Pinto D."/>
            <person name="Vollmers J."/>
            <person name="Rivas-Marin E."/>
            <person name="Kohn T."/>
            <person name="Peeters S.H."/>
            <person name="Heuer A."/>
            <person name="Rast P."/>
            <person name="Oberbeckmann S."/>
            <person name="Bunk B."/>
            <person name="Jeske O."/>
            <person name="Meyerdierks A."/>
            <person name="Storesund J.E."/>
            <person name="Kallscheuer N."/>
            <person name="Luecker S."/>
            <person name="Lage O.M."/>
            <person name="Pohl T."/>
            <person name="Merkel B.J."/>
            <person name="Hornburger P."/>
            <person name="Mueller R.-W."/>
            <person name="Bruemmer F."/>
            <person name="Labrenz M."/>
            <person name="Spormann A.M."/>
            <person name="Op den Camp H."/>
            <person name="Overmann J."/>
            <person name="Amann R."/>
            <person name="Jetten M.S.M."/>
            <person name="Mascher T."/>
            <person name="Medema M.H."/>
            <person name="Devos D.P."/>
            <person name="Kaster A.-K."/>
            <person name="Ovreas L."/>
            <person name="Rohde M."/>
            <person name="Galperin M.Y."/>
            <person name="Jogler C."/>
        </authorList>
    </citation>
    <scope>NUCLEOTIDE SEQUENCE [LARGE SCALE GENOMIC DNA]</scope>
    <source>
        <strain evidence="3 4">ETA_A8</strain>
    </source>
</reference>
<gene>
    <name evidence="3" type="ORF">ETAA8_29440</name>
</gene>
<dbReference type="KEGG" id="aagg:ETAA8_29440"/>
<organism evidence="3 4">
    <name type="scientific">Anatilimnocola aggregata</name>
    <dbReference type="NCBI Taxonomy" id="2528021"/>
    <lineage>
        <taxon>Bacteria</taxon>
        <taxon>Pseudomonadati</taxon>
        <taxon>Planctomycetota</taxon>
        <taxon>Planctomycetia</taxon>
        <taxon>Pirellulales</taxon>
        <taxon>Pirellulaceae</taxon>
        <taxon>Anatilimnocola</taxon>
    </lineage>
</organism>
<feature type="signal peptide" evidence="1">
    <location>
        <begin position="1"/>
        <end position="24"/>
    </location>
</feature>
<dbReference type="PANTHER" id="PTHR35340">
    <property type="entry name" value="PQQ ENZYME REPEAT PROTEIN-RELATED"/>
    <property type="match status" value="1"/>
</dbReference>
<dbReference type="InterPro" id="IPR015943">
    <property type="entry name" value="WD40/YVTN_repeat-like_dom_sf"/>
</dbReference>
<dbReference type="Proteomes" id="UP000315017">
    <property type="component" value="Chromosome"/>
</dbReference>
<keyword evidence="4" id="KW-1185">Reference proteome</keyword>
<evidence type="ECO:0000313" key="4">
    <source>
        <dbReference type="Proteomes" id="UP000315017"/>
    </source>
</evidence>
<accession>A0A517YC75</accession>
<dbReference type="PANTHER" id="PTHR35340:SF5">
    <property type="entry name" value="ASST-DOMAIN-CONTAINING PROTEIN"/>
    <property type="match status" value="1"/>
</dbReference>
<keyword evidence="1" id="KW-0732">Signal</keyword>
<feature type="chain" id="PRO_5021801277" evidence="1">
    <location>
        <begin position="25"/>
        <end position="309"/>
    </location>
</feature>
<evidence type="ECO:0000259" key="2">
    <source>
        <dbReference type="Pfam" id="PF13360"/>
    </source>
</evidence>
<dbReference type="InterPro" id="IPR002372">
    <property type="entry name" value="PQQ_rpt_dom"/>
</dbReference>
<name>A0A517YC75_9BACT</name>
<sequence precursor="true">MNIAPRIIALSSVFALLLPAFATAQQRLALQGAGKLAIVDRAGKIEWQMPWGGIHDLHVLANGNLMVQQGSTKVAEIDVANKKVTWSYDAAKSNGNEGKKIEIHGFQPLADGSVMIAESGARRIIEIDRTGKLLKEFPLKVNHPHQHTDTRLARKLENGNYLVCHEGDGTVREYDSAGKVVWEFEVPLFGRQSKGGHGPDSFGNKCFAAVRLASGNTLIATGNGHSVLEVTPEKEITWKVEQRDLPGITLSWVTTLEVLKNGNYLIGNCHAGAGQPLVIELEPKAKKVVWTFDQYETFGNDVSNTTALD</sequence>
<dbReference type="GO" id="GO:0016740">
    <property type="term" value="F:transferase activity"/>
    <property type="evidence" value="ECO:0007669"/>
    <property type="project" value="UniProtKB-KW"/>
</dbReference>